<dbReference type="Proteomes" id="UP000887578">
    <property type="component" value="Unplaced"/>
</dbReference>
<evidence type="ECO:0000313" key="1">
    <source>
        <dbReference type="Proteomes" id="UP000887578"/>
    </source>
</evidence>
<proteinExistence type="predicted"/>
<dbReference type="WBParaSite" id="PDA_v2.g22641.t1">
    <property type="protein sequence ID" value="PDA_v2.g22641.t1"/>
    <property type="gene ID" value="PDA_v2.g22641"/>
</dbReference>
<reference evidence="2" key="1">
    <citation type="submission" date="2022-11" db="UniProtKB">
        <authorList>
            <consortium name="WormBaseParasite"/>
        </authorList>
    </citation>
    <scope>IDENTIFICATION</scope>
</reference>
<dbReference type="AlphaFoldDB" id="A0A914Q1E8"/>
<keyword evidence="1" id="KW-1185">Reference proteome</keyword>
<protein>
    <submittedName>
        <fullName evidence="2">Uncharacterized protein</fullName>
    </submittedName>
</protein>
<sequence length="205" mass="23846">MSRSARIAAFTPNSTSILTKSNRKRKAQEEQVIVPTKQLNFDGLFRRQNWPFRNSLINYITKSPSNAKAWQKLIQSCKYFYAENPILVIENLRWEEEKEWLVSLNNDERPVDFSNISPKLWITNEFNVTLASPENISSIVPKIYKCDANFFRLLHDVISYEDFSFLSSNLEDIVLHNCIVKKDNASNVPLENLFAVLPKIKTIFL</sequence>
<name>A0A914Q1E8_9BILA</name>
<accession>A0A914Q1E8</accession>
<evidence type="ECO:0000313" key="2">
    <source>
        <dbReference type="WBParaSite" id="PDA_v2.g22641.t1"/>
    </source>
</evidence>
<organism evidence="1 2">
    <name type="scientific">Panagrolaimus davidi</name>
    <dbReference type="NCBI Taxonomy" id="227884"/>
    <lineage>
        <taxon>Eukaryota</taxon>
        <taxon>Metazoa</taxon>
        <taxon>Ecdysozoa</taxon>
        <taxon>Nematoda</taxon>
        <taxon>Chromadorea</taxon>
        <taxon>Rhabditida</taxon>
        <taxon>Tylenchina</taxon>
        <taxon>Panagrolaimomorpha</taxon>
        <taxon>Panagrolaimoidea</taxon>
        <taxon>Panagrolaimidae</taxon>
        <taxon>Panagrolaimus</taxon>
    </lineage>
</organism>